<dbReference type="PANTHER" id="PTHR36848">
    <property type="entry name" value="DNA-BINDING PROTEIN (PUTATIVE SECRETED PROTEIN)-RELATED"/>
    <property type="match status" value="1"/>
</dbReference>
<comment type="caution">
    <text evidence="1">The sequence shown here is derived from an EMBL/GenBank/DDBJ whole genome shotgun (WGS) entry which is preliminary data.</text>
</comment>
<dbReference type="InterPro" id="IPR008979">
    <property type="entry name" value="Galactose-bd-like_sf"/>
</dbReference>
<evidence type="ECO:0008006" key="3">
    <source>
        <dbReference type="Google" id="ProtNLM"/>
    </source>
</evidence>
<dbReference type="PANTHER" id="PTHR36848:SF2">
    <property type="entry name" value="SECRETED PROTEIN"/>
    <property type="match status" value="1"/>
</dbReference>
<sequence>MNDLLWSVRRGLATGISMNVLHGFAYSGPYANTTWPSCTTFTYRYTEMWNQNQPTWQHMNDTIMYIARNQYVAQIGTPKVDLAFYQYSSPWAAKESYQNTNLQNLGYTYEYISAGNLQSEDAVMEDGVFARSGPAYKALIFSNQTSITPAAATKIKQFALAGLPIFFVGSANLTSIGKKPGDAQSVSSTMDEILSAGPNVHTVNSAEELPEALKAASILPKTSFPDPMVGWFTFWRKTENADYVFLYNDGSETQTSEVMFNTSGTPYLFDAWTGSVSPVLHYSSTASTISIPITLTANQTSIIGFATSGSNGTSTFPSAPETFISSMTGGVKGLRYNGSAILAQVSGPGSVVLSSGKTVNLTASPPDVSNLTSWDIAIQDWHRTNNTFSMDTAIDLHAYTNSTLAPWTSLDPALTGVSGIGTYSTQFAYPTSTHGEPRLGALLHLGPILNTVRVWLNGEILPPADVSNAVIDITEYLHVGENKLKIEVASTLFNRVKADGNSTWTAGVTANEENSGFYEANEYKEFGLVGPVWVEWVTEAVVA</sequence>
<dbReference type="EMBL" id="VCHE01000043">
    <property type="protein sequence ID" value="KAB2574444.1"/>
    <property type="molecule type" value="Genomic_DNA"/>
</dbReference>
<dbReference type="SUPFAM" id="SSF49785">
    <property type="entry name" value="Galactose-binding domain-like"/>
    <property type="match status" value="1"/>
</dbReference>
<dbReference type="AlphaFoldDB" id="A0A5N5DBC2"/>
<protein>
    <recommendedName>
        <fullName evidence="3">Secreted protein</fullName>
    </recommendedName>
</protein>
<keyword evidence="2" id="KW-1185">Reference proteome</keyword>
<gene>
    <name evidence="1" type="ORF">DBV05_g6860</name>
</gene>
<organism evidence="1 2">
    <name type="scientific">Lasiodiplodia theobromae</name>
    <dbReference type="NCBI Taxonomy" id="45133"/>
    <lineage>
        <taxon>Eukaryota</taxon>
        <taxon>Fungi</taxon>
        <taxon>Dikarya</taxon>
        <taxon>Ascomycota</taxon>
        <taxon>Pezizomycotina</taxon>
        <taxon>Dothideomycetes</taxon>
        <taxon>Dothideomycetes incertae sedis</taxon>
        <taxon>Botryosphaeriales</taxon>
        <taxon>Botryosphaeriaceae</taxon>
        <taxon>Lasiodiplodia</taxon>
    </lineage>
</organism>
<dbReference type="InterPro" id="IPR053161">
    <property type="entry name" value="Ulvan_degrading_GH"/>
</dbReference>
<evidence type="ECO:0000313" key="2">
    <source>
        <dbReference type="Proteomes" id="UP000325902"/>
    </source>
</evidence>
<name>A0A5N5DBC2_9PEZI</name>
<dbReference type="OrthoDB" id="2588159at2759"/>
<dbReference type="Proteomes" id="UP000325902">
    <property type="component" value="Unassembled WGS sequence"/>
</dbReference>
<accession>A0A5N5DBC2</accession>
<dbReference type="Gene3D" id="2.60.120.260">
    <property type="entry name" value="Galactose-binding domain-like"/>
    <property type="match status" value="1"/>
</dbReference>
<proteinExistence type="predicted"/>
<reference evidence="1 2" key="1">
    <citation type="journal article" date="2019" name="Sci. Rep.">
        <title>A multi-omics analysis of the grapevine pathogen Lasiodiplodia theobromae reveals that temperature affects the expression of virulence- and pathogenicity-related genes.</title>
        <authorList>
            <person name="Felix C."/>
            <person name="Meneses R."/>
            <person name="Goncalves M.F.M."/>
            <person name="Tilleman L."/>
            <person name="Duarte A.S."/>
            <person name="Jorrin-Novo J.V."/>
            <person name="Van de Peer Y."/>
            <person name="Deforce D."/>
            <person name="Van Nieuwerburgh F."/>
            <person name="Esteves A.C."/>
            <person name="Alves A."/>
        </authorList>
    </citation>
    <scope>NUCLEOTIDE SEQUENCE [LARGE SCALE GENOMIC DNA]</scope>
    <source>
        <strain evidence="1 2">LA-SOL3</strain>
    </source>
</reference>
<dbReference type="Pfam" id="PF17132">
    <property type="entry name" value="Glyco_hydro_106"/>
    <property type="match status" value="1"/>
</dbReference>
<evidence type="ECO:0000313" key="1">
    <source>
        <dbReference type="EMBL" id="KAB2574444.1"/>
    </source>
</evidence>